<accession>A0AAV4EDV1</accession>
<sequence>MQRRKRKKNRQIDKEDLQLRFAPRNKENLPLRVAAWDGGGGDADGDRDGEETGRDLIDGFTFWPARFKHVVLLT</sequence>
<keyword evidence="2" id="KW-1185">Reference proteome</keyword>
<reference evidence="1 2" key="1">
    <citation type="journal article" date="2021" name="Elife">
        <title>Chloroplast acquisition without the gene transfer in kleptoplastic sea slugs, Plakobranchus ocellatus.</title>
        <authorList>
            <person name="Maeda T."/>
            <person name="Takahashi S."/>
            <person name="Yoshida T."/>
            <person name="Shimamura S."/>
            <person name="Takaki Y."/>
            <person name="Nagai Y."/>
            <person name="Toyoda A."/>
            <person name="Suzuki Y."/>
            <person name="Arimoto A."/>
            <person name="Ishii H."/>
            <person name="Satoh N."/>
            <person name="Nishiyama T."/>
            <person name="Hasebe M."/>
            <person name="Maruyama T."/>
            <person name="Minagawa J."/>
            <person name="Obokata J."/>
            <person name="Shigenobu S."/>
        </authorList>
    </citation>
    <scope>NUCLEOTIDE SEQUENCE [LARGE SCALE GENOMIC DNA]</scope>
</reference>
<proteinExistence type="predicted"/>
<protein>
    <submittedName>
        <fullName evidence="1">Uncharacterized protein</fullName>
    </submittedName>
</protein>
<dbReference type="Proteomes" id="UP000762676">
    <property type="component" value="Unassembled WGS sequence"/>
</dbReference>
<comment type="caution">
    <text evidence="1">The sequence shown here is derived from an EMBL/GenBank/DDBJ whole genome shotgun (WGS) entry which is preliminary data.</text>
</comment>
<organism evidence="1 2">
    <name type="scientific">Elysia marginata</name>
    <dbReference type="NCBI Taxonomy" id="1093978"/>
    <lineage>
        <taxon>Eukaryota</taxon>
        <taxon>Metazoa</taxon>
        <taxon>Spiralia</taxon>
        <taxon>Lophotrochozoa</taxon>
        <taxon>Mollusca</taxon>
        <taxon>Gastropoda</taxon>
        <taxon>Heterobranchia</taxon>
        <taxon>Euthyneura</taxon>
        <taxon>Panpulmonata</taxon>
        <taxon>Sacoglossa</taxon>
        <taxon>Placobranchoidea</taxon>
        <taxon>Plakobranchidae</taxon>
        <taxon>Elysia</taxon>
    </lineage>
</organism>
<dbReference type="AlphaFoldDB" id="A0AAV4EDV1"/>
<name>A0AAV4EDV1_9GAST</name>
<evidence type="ECO:0000313" key="1">
    <source>
        <dbReference type="EMBL" id="GFR58970.1"/>
    </source>
</evidence>
<evidence type="ECO:0000313" key="2">
    <source>
        <dbReference type="Proteomes" id="UP000762676"/>
    </source>
</evidence>
<gene>
    <name evidence="1" type="ORF">ElyMa_005374000</name>
</gene>
<dbReference type="EMBL" id="BMAT01010699">
    <property type="protein sequence ID" value="GFR58970.1"/>
    <property type="molecule type" value="Genomic_DNA"/>
</dbReference>